<keyword evidence="3" id="KW-0732">Signal</keyword>
<feature type="chain" id="PRO_5002726011" evidence="3">
    <location>
        <begin position="21"/>
        <end position="213"/>
    </location>
</feature>
<dbReference type="AlphaFoldDB" id="A8LLJ3"/>
<dbReference type="PANTHER" id="PTHR11240:SF22">
    <property type="entry name" value="RIBONUCLEASE T2"/>
    <property type="match status" value="1"/>
</dbReference>
<dbReference type="HOGENOM" id="CLU_069375_2_1_5"/>
<dbReference type="Gene3D" id="3.90.730.10">
    <property type="entry name" value="Ribonuclease T2-like"/>
    <property type="match status" value="1"/>
</dbReference>
<organism evidence="4 5">
    <name type="scientific">Dinoroseobacter shibae (strain DSM 16493 / NCIMB 14021 / DFL 12)</name>
    <dbReference type="NCBI Taxonomy" id="398580"/>
    <lineage>
        <taxon>Bacteria</taxon>
        <taxon>Pseudomonadati</taxon>
        <taxon>Pseudomonadota</taxon>
        <taxon>Alphaproteobacteria</taxon>
        <taxon>Rhodobacterales</taxon>
        <taxon>Roseobacteraceae</taxon>
        <taxon>Dinoroseobacter</taxon>
    </lineage>
</organism>
<keyword evidence="5" id="KW-1185">Reference proteome</keyword>
<reference evidence="5" key="1">
    <citation type="journal article" date="2010" name="ISME J.">
        <title>The complete genome sequence of the algal symbiont Dinoroseobacter shibae: a hitchhiker's guide to life in the sea.</title>
        <authorList>
            <person name="Wagner-Dobler I."/>
            <person name="Ballhausen B."/>
            <person name="Berger M."/>
            <person name="Brinkhoff T."/>
            <person name="Buchholz I."/>
            <person name="Bunk B."/>
            <person name="Cypionka H."/>
            <person name="Daniel R."/>
            <person name="Drepper T."/>
            <person name="Gerdts G."/>
            <person name="Hahnke S."/>
            <person name="Han C."/>
            <person name="Jahn D."/>
            <person name="Kalhoefer D."/>
            <person name="Kiss H."/>
            <person name="Klenk H.P."/>
            <person name="Kyrpides N."/>
            <person name="Liebl W."/>
            <person name="Liesegang H."/>
            <person name="Meincke L."/>
            <person name="Pati A."/>
            <person name="Petersen J."/>
            <person name="Piekarski T."/>
            <person name="Pommerenke C."/>
            <person name="Pradella S."/>
            <person name="Pukall R."/>
            <person name="Rabus R."/>
            <person name="Stackebrandt E."/>
            <person name="Thole S."/>
            <person name="Thompson L."/>
            <person name="Tielen P."/>
            <person name="Tomasch J."/>
            <person name="von Jan M."/>
            <person name="Wanphrut N."/>
            <person name="Wichels A."/>
            <person name="Zech H."/>
            <person name="Simon M."/>
        </authorList>
    </citation>
    <scope>NUCLEOTIDE SEQUENCE [LARGE SCALE GENOMIC DNA]</scope>
    <source>
        <strain evidence="5">DSM 16493 / NCIMB 14021 / DFL 12</strain>
    </source>
</reference>
<evidence type="ECO:0000256" key="3">
    <source>
        <dbReference type="SAM" id="SignalP"/>
    </source>
</evidence>
<dbReference type="InterPro" id="IPR033130">
    <property type="entry name" value="RNase_T2_His_AS_2"/>
</dbReference>
<dbReference type="Proteomes" id="UP000006833">
    <property type="component" value="Chromosome"/>
</dbReference>
<evidence type="ECO:0000256" key="2">
    <source>
        <dbReference type="RuleBase" id="RU004328"/>
    </source>
</evidence>
<name>A8LLJ3_DINSH</name>
<gene>
    <name evidence="4" type="ordered locus">Dshi_0254</name>
</gene>
<dbReference type="InterPro" id="IPR001568">
    <property type="entry name" value="RNase_T2-like"/>
</dbReference>
<dbReference type="GO" id="GO:0016787">
    <property type="term" value="F:hydrolase activity"/>
    <property type="evidence" value="ECO:0007669"/>
    <property type="project" value="UniProtKB-KW"/>
</dbReference>
<dbReference type="GO" id="GO:0006401">
    <property type="term" value="P:RNA catabolic process"/>
    <property type="evidence" value="ECO:0007669"/>
    <property type="project" value="TreeGrafter"/>
</dbReference>
<evidence type="ECO:0000313" key="5">
    <source>
        <dbReference type="Proteomes" id="UP000006833"/>
    </source>
</evidence>
<dbReference type="PANTHER" id="PTHR11240">
    <property type="entry name" value="RIBONUCLEASE T2"/>
    <property type="match status" value="1"/>
</dbReference>
<dbReference type="InterPro" id="IPR018188">
    <property type="entry name" value="RNase_T2_His_AS_1"/>
</dbReference>
<dbReference type="GO" id="GO:0003723">
    <property type="term" value="F:RNA binding"/>
    <property type="evidence" value="ECO:0007669"/>
    <property type="project" value="InterPro"/>
</dbReference>
<dbReference type="EC" id="3.1.27.-" evidence="4"/>
<dbReference type="GO" id="GO:0033897">
    <property type="term" value="F:ribonuclease T2 activity"/>
    <property type="evidence" value="ECO:0007669"/>
    <property type="project" value="InterPro"/>
</dbReference>
<keyword evidence="4" id="KW-0378">Hydrolase</keyword>
<dbReference type="Pfam" id="PF00445">
    <property type="entry name" value="Ribonuclease_T2"/>
    <property type="match status" value="1"/>
</dbReference>
<dbReference type="CDD" id="cd01062">
    <property type="entry name" value="RNase_T2_prok"/>
    <property type="match status" value="1"/>
</dbReference>
<dbReference type="eggNOG" id="COG3719">
    <property type="taxonomic scope" value="Bacteria"/>
</dbReference>
<dbReference type="EMBL" id="CP000830">
    <property type="protein sequence ID" value="ABV92003.1"/>
    <property type="molecule type" value="Genomic_DNA"/>
</dbReference>
<accession>A8LLJ3</accession>
<evidence type="ECO:0000313" key="4">
    <source>
        <dbReference type="EMBL" id="ABV92003.1"/>
    </source>
</evidence>
<dbReference type="InterPro" id="IPR039378">
    <property type="entry name" value="RNase_T2_prok"/>
</dbReference>
<sequence>MLRCVLCLCLLLAAPATARADGDQAGEFDYYVLALSWSPNWCLREGDDRDAPECAPGAGRGWTLHGLWPQYETGWPSDCRTTASDPSRAMTRAMTDIMGSAGLAWHQWKKHGRCSGLSAADYFAASRRAYESVTRPEILRQLDRDVTLPAAVVEEAFLRENPDWDADMLTITCRDRQIQEARLCLTRDLEPRRCGADVLRDCTLQDALLTPLR</sequence>
<dbReference type="KEGG" id="dsh:Dshi_0254"/>
<protein>
    <submittedName>
        <fullName evidence="4">Ribonuclease T2</fullName>
        <ecNumber evidence="4">3.1.27.-</ecNumber>
    </submittedName>
</protein>
<dbReference type="InterPro" id="IPR036430">
    <property type="entry name" value="RNase_T2-like_sf"/>
</dbReference>
<feature type="signal peptide" evidence="3">
    <location>
        <begin position="1"/>
        <end position="20"/>
    </location>
</feature>
<proteinExistence type="inferred from homology"/>
<dbReference type="SUPFAM" id="SSF55895">
    <property type="entry name" value="Ribonuclease Rh-like"/>
    <property type="match status" value="1"/>
</dbReference>
<dbReference type="PROSITE" id="PS00530">
    <property type="entry name" value="RNASE_T2_1"/>
    <property type="match status" value="1"/>
</dbReference>
<dbReference type="STRING" id="398580.Dshi_0254"/>
<dbReference type="PROSITE" id="PS00531">
    <property type="entry name" value="RNASE_T2_2"/>
    <property type="match status" value="1"/>
</dbReference>
<evidence type="ECO:0000256" key="1">
    <source>
        <dbReference type="ARBA" id="ARBA00007469"/>
    </source>
</evidence>
<comment type="similarity">
    <text evidence="1 2">Belongs to the RNase T2 family.</text>
</comment>